<sequence>MKTTKTILTKIVHILIVIFAGKTPAFFTETVAQGTTVSGEIVAPKEWDGLNRNNQRVFGTVTDTVLLDDNKDLSSIRSEQDIYSGGHTNNITVRNKRNQNILGE</sequence>
<accession>A0AAC9YH71</accession>
<geneLocation type="plasmid" evidence="1 2">
    <name>p1_M47_H.defensa</name>
</geneLocation>
<protein>
    <submittedName>
        <fullName evidence="1">Uncharacterized protein</fullName>
    </submittedName>
</protein>
<dbReference type="AlphaFoldDB" id="A0AAC9YH71"/>
<proteinExistence type="predicted"/>
<dbReference type="Proteomes" id="UP000792865">
    <property type="component" value="Plasmid p1_M47_H.defensa"/>
</dbReference>
<name>A0AAC9YH71_9ENTR</name>
<evidence type="ECO:0000313" key="1">
    <source>
        <dbReference type="EMBL" id="ASV34454.1"/>
    </source>
</evidence>
<evidence type="ECO:0000313" key="2">
    <source>
        <dbReference type="Proteomes" id="UP000792865"/>
    </source>
</evidence>
<keyword evidence="1" id="KW-0614">Plasmid</keyword>
<dbReference type="EMBL" id="CP022933">
    <property type="protein sequence ID" value="ASV34454.1"/>
    <property type="molecule type" value="Genomic_DNA"/>
</dbReference>
<organism evidence="1 2">
    <name type="scientific">Candidatus Williamhamiltonella defendens</name>
    <dbReference type="NCBI Taxonomy" id="138072"/>
    <lineage>
        <taxon>Bacteria</taxon>
        <taxon>Pseudomonadati</taxon>
        <taxon>Pseudomonadota</taxon>
        <taxon>Gammaproteobacteria</taxon>
        <taxon>Enterobacterales</taxon>
        <taxon>Enterobacteriaceae</taxon>
        <taxon>aphid secondary symbionts</taxon>
        <taxon>Candidatus Williamhamiltonella</taxon>
    </lineage>
</organism>
<gene>
    <name evidence="1" type="ORF">CJJ18_10500</name>
</gene>
<reference evidence="1" key="1">
    <citation type="submission" date="2017-08" db="EMBL/GenBank/DDBJ databases">
        <title>Genome sequence of Candidatus Hamiltonella defensa from Acyrthosiphon pisum strain MI47.</title>
        <authorList>
            <person name="Patel V.A."/>
            <person name="Chevignon G."/>
            <person name="Russell J.A."/>
            <person name="Oliver K.M."/>
        </authorList>
    </citation>
    <scope>NUCLEOTIDE SEQUENCE</scope>
    <source>
        <strain evidence="1">MI47</strain>
        <plasmid evidence="1">p1_M47_H.defensa</plasmid>
    </source>
</reference>